<evidence type="ECO:0008006" key="3">
    <source>
        <dbReference type="Google" id="ProtNLM"/>
    </source>
</evidence>
<dbReference type="Proteomes" id="UP000198403">
    <property type="component" value="Unassembled WGS sequence"/>
</dbReference>
<protein>
    <recommendedName>
        <fullName evidence="3">NHL repeat-containing protein</fullName>
    </recommendedName>
</protein>
<gene>
    <name evidence="1" type="ORF">SAMN06272737_10896</name>
</gene>
<proteinExistence type="predicted"/>
<reference evidence="1 2" key="1">
    <citation type="submission" date="2017-06" db="EMBL/GenBank/DDBJ databases">
        <authorList>
            <person name="Kim H.J."/>
            <person name="Triplett B.A."/>
        </authorList>
    </citation>
    <scope>NUCLEOTIDE SEQUENCE [LARGE SCALE GENOMIC DNA]</scope>
    <source>
        <strain evidence="1 2">DSM 44272</strain>
    </source>
</reference>
<keyword evidence="2" id="KW-1185">Reference proteome</keyword>
<sequence>MLVANSEAIEEGGREPLNYVFVVDVADPAAPRVLSSFPVPQPQLGLPYASYYDKGGRFGPRNQHHHQGNPAHFQLRDHVLLTYFNAGLRLFDISDPREPVEAGWFVPEDPAERRGVPPTELVTQFEDVIVDARGSIYCTDKNHGVFVLRYGPGLR</sequence>
<name>A0A238WM02_9ACTN</name>
<evidence type="ECO:0000313" key="1">
    <source>
        <dbReference type="EMBL" id="SNR46719.1"/>
    </source>
</evidence>
<accession>A0A238WM02</accession>
<dbReference type="RefSeq" id="WP_217899233.1">
    <property type="nucleotide sequence ID" value="NZ_FZNO01000008.1"/>
</dbReference>
<dbReference type="EMBL" id="FZNO01000008">
    <property type="protein sequence ID" value="SNR46719.1"/>
    <property type="molecule type" value="Genomic_DNA"/>
</dbReference>
<organism evidence="1 2">
    <name type="scientific">Blastococcus mobilis</name>
    <dbReference type="NCBI Taxonomy" id="1938746"/>
    <lineage>
        <taxon>Bacteria</taxon>
        <taxon>Bacillati</taxon>
        <taxon>Actinomycetota</taxon>
        <taxon>Actinomycetes</taxon>
        <taxon>Geodermatophilales</taxon>
        <taxon>Geodermatophilaceae</taxon>
        <taxon>Blastococcus</taxon>
    </lineage>
</organism>
<evidence type="ECO:0000313" key="2">
    <source>
        <dbReference type="Proteomes" id="UP000198403"/>
    </source>
</evidence>
<dbReference type="AlphaFoldDB" id="A0A238WM02"/>